<dbReference type="VEuPathDB" id="FungiDB:Malapachy_0813"/>
<dbReference type="InterPro" id="IPR001563">
    <property type="entry name" value="Peptidase_S10"/>
</dbReference>
<dbReference type="GO" id="GO:0120516">
    <property type="term" value="F:diacylglycerol lipase activity"/>
    <property type="evidence" value="ECO:0007669"/>
    <property type="project" value="RHEA"/>
</dbReference>
<name>A0A0M8MQJ4_9BASI</name>
<dbReference type="InterPro" id="IPR029058">
    <property type="entry name" value="AB_hydrolase_fold"/>
</dbReference>
<evidence type="ECO:0000256" key="8">
    <source>
        <dbReference type="RuleBase" id="RU361156"/>
    </source>
</evidence>
<dbReference type="GO" id="GO:0004185">
    <property type="term" value="F:serine-type carboxypeptidase activity"/>
    <property type="evidence" value="ECO:0007669"/>
    <property type="project" value="UniProtKB-UniRule"/>
</dbReference>
<comment type="catalytic activity">
    <reaction evidence="7">
        <text>a monoacylglycerol + H2O = glycerol + a fatty acid + H(+)</text>
        <dbReference type="Rhea" id="RHEA:15245"/>
        <dbReference type="ChEBI" id="CHEBI:15377"/>
        <dbReference type="ChEBI" id="CHEBI:15378"/>
        <dbReference type="ChEBI" id="CHEBI:17408"/>
        <dbReference type="ChEBI" id="CHEBI:17754"/>
        <dbReference type="ChEBI" id="CHEBI:28868"/>
    </reaction>
</comment>
<proteinExistence type="inferred from homology"/>
<dbReference type="STRING" id="77020.A0A0M8MQJ4"/>
<dbReference type="EMBL" id="LGAV01000003">
    <property type="protein sequence ID" value="KOS14827.1"/>
    <property type="molecule type" value="Genomic_DNA"/>
</dbReference>
<comment type="catalytic activity">
    <reaction evidence="6">
        <text>a diacylglycerol + H2O = a monoacylglycerol + a fatty acid + H(+)</text>
        <dbReference type="Rhea" id="RHEA:32731"/>
        <dbReference type="ChEBI" id="CHEBI:15377"/>
        <dbReference type="ChEBI" id="CHEBI:15378"/>
        <dbReference type="ChEBI" id="CHEBI:17408"/>
        <dbReference type="ChEBI" id="CHEBI:18035"/>
        <dbReference type="ChEBI" id="CHEBI:28868"/>
    </reaction>
</comment>
<dbReference type="EC" id="3.4.16.-" evidence="8"/>
<dbReference type="AlphaFoldDB" id="A0A0M8MQJ4"/>
<reference evidence="9 10" key="1">
    <citation type="submission" date="2015-07" db="EMBL/GenBank/DDBJ databases">
        <title>Draft Genome Sequence of Malassezia furfur CBS1878 and Malassezia pachydermatis CBS1879.</title>
        <authorList>
            <person name="Triana S."/>
            <person name="Ohm R."/>
            <person name="Gonzalez A."/>
            <person name="DeCock H."/>
            <person name="Restrepo S."/>
            <person name="Celis A."/>
        </authorList>
    </citation>
    <scope>NUCLEOTIDE SEQUENCE [LARGE SCALE GENOMIC DNA]</scope>
    <source>
        <strain evidence="9 10">CBS 1879</strain>
    </source>
</reference>
<dbReference type="PROSITE" id="PS00131">
    <property type="entry name" value="CARBOXYPEPT_SER_SER"/>
    <property type="match status" value="1"/>
</dbReference>
<dbReference type="Gene3D" id="1.10.287.410">
    <property type="match status" value="1"/>
</dbReference>
<protein>
    <recommendedName>
        <fullName evidence="8">Carboxypeptidase</fullName>
        <ecNumber evidence="8">3.4.16.-</ecNumber>
    </recommendedName>
</protein>
<organism evidence="9 10">
    <name type="scientific">Malassezia pachydermatis</name>
    <dbReference type="NCBI Taxonomy" id="77020"/>
    <lineage>
        <taxon>Eukaryota</taxon>
        <taxon>Fungi</taxon>
        <taxon>Dikarya</taxon>
        <taxon>Basidiomycota</taxon>
        <taxon>Ustilaginomycotina</taxon>
        <taxon>Malasseziomycetes</taxon>
        <taxon>Malasseziales</taxon>
        <taxon>Malasseziaceae</taxon>
        <taxon>Malassezia</taxon>
    </lineage>
</organism>
<dbReference type="SUPFAM" id="SSF53474">
    <property type="entry name" value="alpha/beta-Hydrolases"/>
    <property type="match status" value="1"/>
</dbReference>
<evidence type="ECO:0000256" key="5">
    <source>
        <dbReference type="ARBA" id="ARBA00023180"/>
    </source>
</evidence>
<evidence type="ECO:0000256" key="7">
    <source>
        <dbReference type="ARBA" id="ARBA00048461"/>
    </source>
</evidence>
<dbReference type="RefSeq" id="XP_017992459.1">
    <property type="nucleotide sequence ID" value="XM_018135326.1"/>
</dbReference>
<comment type="caution">
    <text evidence="9">The sequence shown here is derived from an EMBL/GenBank/DDBJ whole genome shotgun (WGS) entry which is preliminary data.</text>
</comment>
<keyword evidence="5" id="KW-0325">Glycoprotein</keyword>
<evidence type="ECO:0000313" key="9">
    <source>
        <dbReference type="EMBL" id="KOS14827.1"/>
    </source>
</evidence>
<keyword evidence="8" id="KW-0732">Signal</keyword>
<evidence type="ECO:0000256" key="1">
    <source>
        <dbReference type="ARBA" id="ARBA00009431"/>
    </source>
</evidence>
<dbReference type="GO" id="GO:0000324">
    <property type="term" value="C:fungal-type vacuole"/>
    <property type="evidence" value="ECO:0007669"/>
    <property type="project" value="TreeGrafter"/>
</dbReference>
<evidence type="ECO:0000313" key="10">
    <source>
        <dbReference type="Proteomes" id="UP000037751"/>
    </source>
</evidence>
<keyword evidence="2 8" id="KW-0121">Carboxypeptidase</keyword>
<dbReference type="PANTHER" id="PTHR11802:SF452">
    <property type="entry name" value="CARBOXYPEPTIDASE"/>
    <property type="match status" value="1"/>
</dbReference>
<dbReference type="GeneID" id="28727201"/>
<evidence type="ECO:0000256" key="6">
    <source>
        <dbReference type="ARBA" id="ARBA00047591"/>
    </source>
</evidence>
<dbReference type="InterPro" id="IPR018202">
    <property type="entry name" value="Ser_caboxypep_ser_AS"/>
</dbReference>
<dbReference type="GO" id="GO:0006508">
    <property type="term" value="P:proteolysis"/>
    <property type="evidence" value="ECO:0007669"/>
    <property type="project" value="UniProtKB-KW"/>
</dbReference>
<evidence type="ECO:0000256" key="2">
    <source>
        <dbReference type="ARBA" id="ARBA00022645"/>
    </source>
</evidence>
<dbReference type="Gene3D" id="3.40.50.1820">
    <property type="entry name" value="alpha/beta hydrolase"/>
    <property type="match status" value="1"/>
</dbReference>
<comment type="similarity">
    <text evidence="1 8">Belongs to the peptidase S10 family.</text>
</comment>
<gene>
    <name evidence="9" type="ORF">Malapachy_0813</name>
</gene>
<dbReference type="Proteomes" id="UP000037751">
    <property type="component" value="Unassembled WGS sequence"/>
</dbReference>
<keyword evidence="3 8" id="KW-0645">Protease</keyword>
<accession>A0A0M8MQJ4</accession>
<feature type="chain" id="PRO_5006517801" description="Carboxypeptidase" evidence="8">
    <location>
        <begin position="20"/>
        <end position="551"/>
    </location>
</feature>
<evidence type="ECO:0000256" key="4">
    <source>
        <dbReference type="ARBA" id="ARBA00022801"/>
    </source>
</evidence>
<dbReference type="PANTHER" id="PTHR11802">
    <property type="entry name" value="SERINE PROTEASE FAMILY S10 SERINE CARBOXYPEPTIDASE"/>
    <property type="match status" value="1"/>
</dbReference>
<dbReference type="PRINTS" id="PR00724">
    <property type="entry name" value="CRBOXYPTASEC"/>
</dbReference>
<feature type="signal peptide" evidence="8">
    <location>
        <begin position="1"/>
        <end position="19"/>
    </location>
</feature>
<keyword evidence="4 8" id="KW-0378">Hydrolase</keyword>
<evidence type="ECO:0000256" key="3">
    <source>
        <dbReference type="ARBA" id="ARBA00022670"/>
    </source>
</evidence>
<dbReference type="OrthoDB" id="443318at2759"/>
<sequence length="551" mass="61424">MLRVKTLLAALLMGTLAHAQFTMLESVMDRMLASTQHVFHALGESASHWTTPHYQEAASDAWHKMEQDAVAWMEAGMETVGGMTYQKLLHPAFPDYQLRLAVESSEQKAQFCDPDVKQIKGYLDIRDDAHLWFILYESRSNPETDPLVMWLNGGPGCSSSTGMLMELGPCWVSDEGEKTSYNEYAWNSKANLLFLDQPLQVGYSYSDSGEMVDNSDKSAEDVYAFLQLFFTRFPKYAALPFSVAAESYGGHYAPHIGAEIQKRNKELAQTPPGANVTAAVPIRLESLMIGNGLTDPKIQFPSVVDFACSPDNKYHLFEPDSEVCQSLESKSQICSTLIDACEQLDSRISCVPAALYCWGSLYGPAQDSGRNLYDVRRSCDREKDGQLCFREMGYIEALMNKPKVKSMLGVPEQVQFQSCNMDVNGRFMMQGDSIKNSATLLEPLLEDGIRVLLYAGETDFMCNAIGIHQWVLDFPNVYHEAINNATEVPFFTRSENGAKPRKGGYVIKAGQGAGNLAFAWISRAGHMVPHDQPALALHMLNRWLANKDLTM</sequence>
<keyword evidence="10" id="KW-1185">Reference proteome</keyword>
<dbReference type="GO" id="GO:0047372">
    <property type="term" value="F:monoacylglycerol lipase activity"/>
    <property type="evidence" value="ECO:0007669"/>
    <property type="project" value="RHEA"/>
</dbReference>
<dbReference type="Pfam" id="PF00450">
    <property type="entry name" value="Peptidase_S10"/>
    <property type="match status" value="1"/>
</dbReference>